<sequence length="143" mass="14272">MPKFLAFTLFSVAAAMSPKALAVRGGGAVGPITEDFGMGLSRTLAGVSIGSAVLEKYAGAASTTLSSAVSGDVFTTNAAIVFASYVTGIIAGDHFKAVDVAASLWIASVVLKLKDAGVDADSIQSNIVNIAVAAVMGVVAFTD</sequence>
<keyword evidence="1" id="KW-0732">Signal</keyword>
<feature type="signal peptide" evidence="1">
    <location>
        <begin position="1"/>
        <end position="22"/>
    </location>
</feature>
<dbReference type="EMBL" id="HBIW01000184">
    <property type="protein sequence ID" value="CAE0684726.1"/>
    <property type="molecule type" value="Transcribed_RNA"/>
</dbReference>
<organism evidence="2">
    <name type="scientific">Pelagomonas calceolata</name>
    <dbReference type="NCBI Taxonomy" id="35677"/>
    <lineage>
        <taxon>Eukaryota</taxon>
        <taxon>Sar</taxon>
        <taxon>Stramenopiles</taxon>
        <taxon>Ochrophyta</taxon>
        <taxon>Pelagophyceae</taxon>
        <taxon>Pelagomonadales</taxon>
        <taxon>Pelagomonadaceae</taxon>
        <taxon>Pelagomonas</taxon>
    </lineage>
</organism>
<dbReference type="AlphaFoldDB" id="A0A6U1HAE4"/>
<protein>
    <submittedName>
        <fullName evidence="2">Uncharacterized protein</fullName>
    </submittedName>
</protein>
<feature type="chain" id="PRO_5030159896" evidence="1">
    <location>
        <begin position="23"/>
        <end position="143"/>
    </location>
</feature>
<name>A0A6U1HAE4_9STRA</name>
<accession>A0A6U1HAE4</accession>
<evidence type="ECO:0000313" key="2">
    <source>
        <dbReference type="EMBL" id="CAE0684726.1"/>
    </source>
</evidence>
<reference evidence="2" key="1">
    <citation type="submission" date="2021-01" db="EMBL/GenBank/DDBJ databases">
        <authorList>
            <person name="Corre E."/>
            <person name="Pelletier E."/>
            <person name="Niang G."/>
            <person name="Scheremetjew M."/>
            <person name="Finn R."/>
            <person name="Kale V."/>
            <person name="Holt S."/>
            <person name="Cochrane G."/>
            <person name="Meng A."/>
            <person name="Brown T."/>
            <person name="Cohen L."/>
        </authorList>
    </citation>
    <scope>NUCLEOTIDE SEQUENCE</scope>
    <source>
        <strain evidence="2">CCMP1756</strain>
    </source>
</reference>
<gene>
    <name evidence="2" type="ORF">PCAL00307_LOCUS160</name>
</gene>
<proteinExistence type="predicted"/>
<evidence type="ECO:0000256" key="1">
    <source>
        <dbReference type="SAM" id="SignalP"/>
    </source>
</evidence>